<dbReference type="RefSeq" id="WP_001882658.1">
    <property type="nucleotide sequence ID" value="NZ_BLSN01000001.1"/>
</dbReference>
<evidence type="ECO:0000313" key="1">
    <source>
        <dbReference type="EMBL" id="MBS7672366.1"/>
    </source>
</evidence>
<comment type="caution">
    <text evidence="2">The sequence shown here is derived from an EMBL/GenBank/DDBJ whole genome shotgun (WGS) entry which is preliminary data.</text>
</comment>
<name>A0A0F0AWR0_VIBCL</name>
<dbReference type="Proteomes" id="UP000266701">
    <property type="component" value="Unassembled WGS sequence"/>
</dbReference>
<dbReference type="Proteomes" id="UP001196338">
    <property type="component" value="Unassembled WGS sequence"/>
</dbReference>
<organism evidence="2 3">
    <name type="scientific">Vibrio cholerae</name>
    <dbReference type="NCBI Taxonomy" id="666"/>
    <lineage>
        <taxon>Bacteria</taxon>
        <taxon>Pseudomonadati</taxon>
        <taxon>Pseudomonadota</taxon>
        <taxon>Gammaproteobacteria</taxon>
        <taxon>Vibrionales</taxon>
        <taxon>Vibrionaceae</taxon>
        <taxon>Vibrio</taxon>
    </lineage>
</organism>
<sequence>MTLSIAFIYTRLSIPIVMNSPAAYLQRQVVWDIRFRHTQADGCYFYVARL</sequence>
<evidence type="ECO:0000313" key="2">
    <source>
        <dbReference type="EMBL" id="RGP88185.1"/>
    </source>
</evidence>
<reference evidence="1" key="2">
    <citation type="submission" date="2021-05" db="EMBL/GenBank/DDBJ databases">
        <authorList>
            <person name="Stine C."/>
        </authorList>
    </citation>
    <scope>NUCLEOTIDE SEQUENCE</scope>
    <source>
        <strain evidence="1">TDS0091212</strain>
    </source>
</reference>
<dbReference type="AlphaFoldDB" id="A0A0F0AWR0"/>
<dbReference type="EMBL" id="JAHBND010000050">
    <property type="protein sequence ID" value="MBS7672366.1"/>
    <property type="molecule type" value="Genomic_DNA"/>
</dbReference>
<reference evidence="1" key="3">
    <citation type="submission" date="2023-08" db="EMBL/GenBank/DDBJ databases">
        <title>Vibrio cholerae Outbreaks in Tanzania Exemplify Founder Flush: Simultaneous Increases in Population Size and Genetic Diversity.</title>
        <authorList>
            <person name="Debes A.K."/>
            <person name="Mohammed A."/>
            <person name="Maseke I."/>
            <person name="Almeida M."/>
            <person name="Li S."/>
            <person name="Matimba H."/>
            <person name="Joachim A."/>
            <person name="Mizinduko M."/>
            <person name="Nyanga S."/>
            <person name="Kelly M."/>
            <person name="Kachwamba Y."/>
            <person name="Schaffer A.M."/>
            <person name="Nyanga A.S."/>
            <person name="Mghamba J."/>
            <person name="Mosha F.S."/>
            <person name="Sack D.A."/>
            <person name="Stine O.C."/>
        </authorList>
    </citation>
    <scope>NUCLEOTIDE SEQUENCE</scope>
    <source>
        <strain evidence="1">TDS0091212</strain>
    </source>
</reference>
<accession>A0A0F0AWR0</accession>
<dbReference type="EMBL" id="MCBA01000133">
    <property type="protein sequence ID" value="RGP88185.1"/>
    <property type="molecule type" value="Genomic_DNA"/>
</dbReference>
<evidence type="ECO:0000313" key="3">
    <source>
        <dbReference type="Proteomes" id="UP000266701"/>
    </source>
</evidence>
<proteinExistence type="predicted"/>
<protein>
    <submittedName>
        <fullName evidence="2">Uncharacterized protein</fullName>
    </submittedName>
</protein>
<gene>
    <name evidence="2" type="ORF">BC353_11775</name>
    <name evidence="1" type="ORF">KIN13_02720</name>
</gene>
<reference evidence="2 3" key="1">
    <citation type="journal article" date="2017" name="Emerg. Infect. Dis.">
        <title>Carbapenemase VCC-1-Producing Vibrio cholerae in Coastal Waters of Germany.</title>
        <authorList>
            <person name="Hammerl J.A."/>
            <person name="Jackel C."/>
            <person name="Bortolaia V."/>
            <person name="Schwartz K."/>
            <person name="Bier N."/>
            <person name="Hendriksen R.S."/>
            <person name="Guerra B."/>
            <person name="Strauch E."/>
        </authorList>
    </citation>
    <scope>NUCLEOTIDE SEQUENCE [LARGE SCALE GENOMIC DNA]</scope>
    <source>
        <strain evidence="2 3">VN-2825</strain>
    </source>
</reference>